<keyword evidence="2" id="KW-1185">Reference proteome</keyword>
<accession>A0A972FMB2</accession>
<dbReference type="RefSeq" id="WP_169526871.1">
    <property type="nucleotide sequence ID" value="NZ_JAAMPU010000103.1"/>
</dbReference>
<protein>
    <submittedName>
        <fullName evidence="1">Uncharacterized protein</fullName>
    </submittedName>
</protein>
<dbReference type="Proteomes" id="UP000712080">
    <property type="component" value="Unassembled WGS sequence"/>
</dbReference>
<evidence type="ECO:0000313" key="1">
    <source>
        <dbReference type="EMBL" id="NMH27835.1"/>
    </source>
</evidence>
<gene>
    <name evidence="1" type="ORF">G6047_07315</name>
</gene>
<dbReference type="EMBL" id="JAAMPU010000103">
    <property type="protein sequence ID" value="NMH27835.1"/>
    <property type="molecule type" value="Genomic_DNA"/>
</dbReference>
<proteinExistence type="predicted"/>
<sequence>MKKIKMLLLIILFSNCRQENVIEKPKVAVSAPKRVIETSAEKENAEDKMLAYLKQQYSEVFFYSDDILDEEESLQQLGVTYLDENTIDFYLYTETLPCDTEYYGKAFRVETDSLSDIQDALEIFVKEEKEFKLSVILDKQTHKAKVAYIDKETLGTDCLPIVETHMEKVK</sequence>
<reference evidence="1" key="1">
    <citation type="submission" date="2020-02" db="EMBL/GenBank/DDBJ databases">
        <title>Flavobacterium sp. genome.</title>
        <authorList>
            <person name="Jung H.S."/>
            <person name="Baek J.H."/>
            <person name="Jeon C.O."/>
        </authorList>
    </citation>
    <scope>NUCLEOTIDE SEQUENCE</scope>
    <source>
        <strain evidence="1">SE-s28</strain>
    </source>
</reference>
<evidence type="ECO:0000313" key="2">
    <source>
        <dbReference type="Proteomes" id="UP000712080"/>
    </source>
</evidence>
<name>A0A972FMB2_9FLAO</name>
<organism evidence="1 2">
    <name type="scientific">Flavobacterium silvaticum</name>
    <dbReference type="NCBI Taxonomy" id="1852020"/>
    <lineage>
        <taxon>Bacteria</taxon>
        <taxon>Pseudomonadati</taxon>
        <taxon>Bacteroidota</taxon>
        <taxon>Flavobacteriia</taxon>
        <taxon>Flavobacteriales</taxon>
        <taxon>Flavobacteriaceae</taxon>
        <taxon>Flavobacterium</taxon>
    </lineage>
</organism>
<comment type="caution">
    <text evidence="1">The sequence shown here is derived from an EMBL/GenBank/DDBJ whole genome shotgun (WGS) entry which is preliminary data.</text>
</comment>
<dbReference type="AlphaFoldDB" id="A0A972FMB2"/>